<reference evidence="2 3" key="1">
    <citation type="journal article" date="2019" name="Int. J. Syst. Evol. Microbiol.">
        <title>The Global Catalogue of Microorganisms (GCM) 10K type strain sequencing project: providing services to taxonomists for standard genome sequencing and annotation.</title>
        <authorList>
            <consortium name="The Broad Institute Genomics Platform"/>
            <consortium name="The Broad Institute Genome Sequencing Center for Infectious Disease"/>
            <person name="Wu L."/>
            <person name="Ma J."/>
        </authorList>
    </citation>
    <scope>NUCLEOTIDE SEQUENCE [LARGE SCALE GENOMIC DNA]</scope>
    <source>
        <strain evidence="2 3">YIM 94188</strain>
    </source>
</reference>
<feature type="compositionally biased region" description="Polar residues" evidence="1">
    <location>
        <begin position="115"/>
        <end position="127"/>
    </location>
</feature>
<dbReference type="InterPro" id="IPR043808">
    <property type="entry name" value="DUF5790"/>
</dbReference>
<dbReference type="AlphaFoldDB" id="A0ABD5U429"/>
<name>A0ABD5U429_9EURY</name>
<evidence type="ECO:0000313" key="2">
    <source>
        <dbReference type="EMBL" id="MFC6826626.1"/>
    </source>
</evidence>
<accession>A0ABD5U429</accession>
<dbReference type="RefSeq" id="WP_379698508.1">
    <property type="nucleotide sequence ID" value="NZ_JBHSXH010000015.1"/>
</dbReference>
<dbReference type="Pfam" id="PF19103">
    <property type="entry name" value="DUF5790"/>
    <property type="match status" value="1"/>
</dbReference>
<protein>
    <submittedName>
        <fullName evidence="2">DUF5790 family protein</fullName>
    </submittedName>
</protein>
<feature type="compositionally biased region" description="Acidic residues" evidence="1">
    <location>
        <begin position="131"/>
        <end position="183"/>
    </location>
</feature>
<proteinExistence type="predicted"/>
<sequence length="183" mass="19888">MSSQSTLGDDDLFGEAAEEMRSEVEEHLDAVRDSLPDADAIWDTEAQNVLGVLNGLKSALDVEEAEENLRQAKKTFIVGQRADAFDDPDSLESEIASVQELLETVTDAEELVGELTSTMPQLRSQLQDAADAAEERDADEADTDEADTDGADADEADADEDEDAEEEEADADADEDEDEEDEE</sequence>
<dbReference type="Proteomes" id="UP001596408">
    <property type="component" value="Unassembled WGS sequence"/>
</dbReference>
<evidence type="ECO:0000313" key="3">
    <source>
        <dbReference type="Proteomes" id="UP001596408"/>
    </source>
</evidence>
<organism evidence="2 3">
    <name type="scientific">Halopelagius fulvigenes</name>
    <dbReference type="NCBI Taxonomy" id="1198324"/>
    <lineage>
        <taxon>Archaea</taxon>
        <taxon>Methanobacteriati</taxon>
        <taxon>Methanobacteriota</taxon>
        <taxon>Stenosarchaea group</taxon>
        <taxon>Halobacteria</taxon>
        <taxon>Halobacteriales</taxon>
        <taxon>Haloferacaceae</taxon>
    </lineage>
</organism>
<dbReference type="EMBL" id="JBHSXH010000015">
    <property type="protein sequence ID" value="MFC6826626.1"/>
    <property type="molecule type" value="Genomic_DNA"/>
</dbReference>
<gene>
    <name evidence="2" type="ORF">ACFQEV_16740</name>
</gene>
<evidence type="ECO:0000256" key="1">
    <source>
        <dbReference type="SAM" id="MobiDB-lite"/>
    </source>
</evidence>
<keyword evidence="3" id="KW-1185">Reference proteome</keyword>
<feature type="region of interest" description="Disordered" evidence="1">
    <location>
        <begin position="112"/>
        <end position="183"/>
    </location>
</feature>
<comment type="caution">
    <text evidence="2">The sequence shown here is derived from an EMBL/GenBank/DDBJ whole genome shotgun (WGS) entry which is preliminary data.</text>
</comment>